<keyword evidence="4" id="KW-1185">Reference proteome</keyword>
<sequence length="79" mass="9238">MNRSEGFDGKCIHWLQPTLLAEVSFAEITSDGVVRHAVFQGIRTDKPAQDISGRSLRLRRRGESLPRRNWMTWLPRLRY</sequence>
<dbReference type="Gene3D" id="2.40.50.140">
    <property type="entry name" value="Nucleic acid-binding proteins"/>
    <property type="match status" value="1"/>
</dbReference>
<dbReference type="InterPro" id="IPR012340">
    <property type="entry name" value="NA-bd_OB-fold"/>
</dbReference>
<accession>A0ABQ5PMG6</accession>
<proteinExistence type="predicted"/>
<evidence type="ECO:0000256" key="1">
    <source>
        <dbReference type="ARBA" id="ARBA00012727"/>
    </source>
</evidence>
<organism evidence="3 4">
    <name type="scientific">Pseudomonas atacamensis</name>
    <dbReference type="NCBI Taxonomy" id="2565368"/>
    <lineage>
        <taxon>Bacteria</taxon>
        <taxon>Pseudomonadati</taxon>
        <taxon>Pseudomonadota</taxon>
        <taxon>Gammaproteobacteria</taxon>
        <taxon>Pseudomonadales</taxon>
        <taxon>Pseudomonadaceae</taxon>
        <taxon>Pseudomonas</taxon>
    </lineage>
</organism>
<name>A0ABQ5PMG6_9PSED</name>
<dbReference type="Proteomes" id="UP001145022">
    <property type="component" value="Unassembled WGS sequence"/>
</dbReference>
<gene>
    <name evidence="3" type="ORF">RS3R1_37230</name>
</gene>
<protein>
    <recommendedName>
        <fullName evidence="1">DNA ligase (ATP)</fullName>
        <ecNumber evidence="1">6.5.1.1</ecNumber>
    </recommendedName>
</protein>
<comment type="caution">
    <text evidence="3">The sequence shown here is derived from an EMBL/GenBank/DDBJ whole genome shotgun (WGS) entry which is preliminary data.</text>
</comment>
<reference evidence="3" key="2">
    <citation type="submission" date="2022-11" db="EMBL/GenBank/DDBJ databases">
        <title>Draft genome sequencing of Pseudomonas atacamensis RS3R1.</title>
        <authorList>
            <person name="Furuya T."/>
            <person name="Kaneko H."/>
        </authorList>
    </citation>
    <scope>NUCLEOTIDE SEQUENCE</scope>
    <source>
        <strain evidence="3">RS3R-1</strain>
    </source>
</reference>
<dbReference type="RefSeq" id="WP_281899335.1">
    <property type="nucleotide sequence ID" value="NZ_BSCQ01000042.1"/>
</dbReference>
<dbReference type="Pfam" id="PF04679">
    <property type="entry name" value="DNA_ligase_A_C"/>
    <property type="match status" value="1"/>
</dbReference>
<reference evidence="3" key="1">
    <citation type="journal article" date="2021" name="Sci. Rep.">
        <title>An efficient direct screening system for microorganisms that activate plant immune responses based on plant-microbe interactions using cultured plant cells.</title>
        <authorList>
            <person name="Kurokawa M."/>
            <person name="Nakano M."/>
            <person name="Kitahata N."/>
            <person name="Kuchitsu K."/>
            <person name="Furuya T."/>
        </authorList>
    </citation>
    <scope>NUCLEOTIDE SEQUENCE</scope>
    <source>
        <strain evidence="3">RS3R-1</strain>
    </source>
</reference>
<feature type="domain" description="DNA ligase ATP-dependent C-terminal" evidence="2">
    <location>
        <begin position="10"/>
        <end position="46"/>
    </location>
</feature>
<evidence type="ECO:0000313" key="4">
    <source>
        <dbReference type="Proteomes" id="UP001145022"/>
    </source>
</evidence>
<reference evidence="3" key="3">
    <citation type="journal article" date="2023" name="J. Biotechnol.">
        <title>Draft Genome Sequences of Endophytic Pseudomonas Strains, Isolated from the Interior of Brassicaceae Plants.</title>
        <authorList>
            <person name="Kaneko H."/>
            <person name="Furuya T."/>
        </authorList>
    </citation>
    <scope>NUCLEOTIDE SEQUENCE</scope>
    <source>
        <strain evidence="3">RS3R-1</strain>
    </source>
</reference>
<evidence type="ECO:0000313" key="3">
    <source>
        <dbReference type="EMBL" id="GLH44635.1"/>
    </source>
</evidence>
<dbReference type="InterPro" id="IPR012309">
    <property type="entry name" value="DNA_ligase_ATP-dep_C"/>
</dbReference>
<evidence type="ECO:0000259" key="2">
    <source>
        <dbReference type="Pfam" id="PF04679"/>
    </source>
</evidence>
<dbReference type="SUPFAM" id="SSF50249">
    <property type="entry name" value="Nucleic acid-binding proteins"/>
    <property type="match status" value="1"/>
</dbReference>
<dbReference type="EMBL" id="BSCQ01000042">
    <property type="protein sequence ID" value="GLH44635.1"/>
    <property type="molecule type" value="Genomic_DNA"/>
</dbReference>
<dbReference type="EC" id="6.5.1.1" evidence="1"/>